<dbReference type="EMBL" id="JBDIME010000010">
    <property type="protein sequence ID" value="MEN2790537.1"/>
    <property type="molecule type" value="Genomic_DNA"/>
</dbReference>
<dbReference type="Pfam" id="PF06429">
    <property type="entry name" value="Flg_bbr_C"/>
    <property type="match status" value="1"/>
</dbReference>
<reference evidence="8 9" key="1">
    <citation type="submission" date="2024-05" db="EMBL/GenBank/DDBJ databases">
        <authorList>
            <person name="Liu Q."/>
            <person name="Xin Y.-H."/>
        </authorList>
    </citation>
    <scope>NUCLEOTIDE SEQUENCE [LARGE SCALE GENOMIC DNA]</scope>
    <source>
        <strain evidence="8 9">CGMCC 1.10181</strain>
    </source>
</reference>
<dbReference type="PANTHER" id="PTHR30435:SF19">
    <property type="entry name" value="FLAGELLAR BASAL-BODY ROD PROTEIN FLGG"/>
    <property type="match status" value="1"/>
</dbReference>
<evidence type="ECO:0000313" key="8">
    <source>
        <dbReference type="EMBL" id="MEN2790537.1"/>
    </source>
</evidence>
<evidence type="ECO:0000259" key="5">
    <source>
        <dbReference type="Pfam" id="PF00460"/>
    </source>
</evidence>
<dbReference type="Pfam" id="PF22692">
    <property type="entry name" value="LlgE_F_G_D1"/>
    <property type="match status" value="1"/>
</dbReference>
<comment type="similarity">
    <text evidence="2 4">Belongs to the flagella basal body rod proteins family.</text>
</comment>
<proteinExistence type="inferred from homology"/>
<dbReference type="Gene3D" id="2.60.98.20">
    <property type="entry name" value="Flagellar hook protein FlgE"/>
    <property type="match status" value="1"/>
</dbReference>
<name>A0ABU9Y403_9SPHN</name>
<feature type="domain" description="Flagellar basal body rod protein N-terminal" evidence="5">
    <location>
        <begin position="5"/>
        <end position="35"/>
    </location>
</feature>
<feature type="domain" description="Flagellar hook protein FlgE/F/G-like D1" evidence="7">
    <location>
        <begin position="90"/>
        <end position="124"/>
    </location>
</feature>
<evidence type="ECO:0000259" key="6">
    <source>
        <dbReference type="Pfam" id="PF06429"/>
    </source>
</evidence>
<evidence type="ECO:0000313" key="9">
    <source>
        <dbReference type="Proteomes" id="UP001419910"/>
    </source>
</evidence>
<organism evidence="8 9">
    <name type="scientific">Sphingomonas oligophenolica</name>
    <dbReference type="NCBI Taxonomy" id="301154"/>
    <lineage>
        <taxon>Bacteria</taxon>
        <taxon>Pseudomonadati</taxon>
        <taxon>Pseudomonadota</taxon>
        <taxon>Alphaproteobacteria</taxon>
        <taxon>Sphingomonadales</taxon>
        <taxon>Sphingomonadaceae</taxon>
        <taxon>Sphingomonas</taxon>
    </lineage>
</organism>
<dbReference type="Pfam" id="PF00460">
    <property type="entry name" value="Flg_bb_rod"/>
    <property type="match status" value="1"/>
</dbReference>
<keyword evidence="9" id="KW-1185">Reference proteome</keyword>
<dbReference type="NCBIfam" id="TIGR03506">
    <property type="entry name" value="FlgEFG_subfam"/>
    <property type="match status" value="1"/>
</dbReference>
<keyword evidence="8" id="KW-0966">Cell projection</keyword>
<dbReference type="InterPro" id="IPR001444">
    <property type="entry name" value="Flag_bb_rod_N"/>
</dbReference>
<dbReference type="PANTHER" id="PTHR30435">
    <property type="entry name" value="FLAGELLAR PROTEIN"/>
    <property type="match status" value="1"/>
</dbReference>
<dbReference type="InterPro" id="IPR020013">
    <property type="entry name" value="Flagellar_FlgE/F/G"/>
</dbReference>
<dbReference type="Proteomes" id="UP001419910">
    <property type="component" value="Unassembled WGS sequence"/>
</dbReference>
<dbReference type="InterPro" id="IPR010930">
    <property type="entry name" value="Flg_bb/hook_C_dom"/>
</dbReference>
<sequence>MFGAIYIGLSGLNAYSRGLQMVSNNVTNLNSQGFKSSTVNFRDLFGAQGNGGLSFSSGEGSAGHGVEVGGSNYDMAQGELRQTNRDLDLAVDGSGFLMLMRGEEVAYTRTGSFEVDKDGFITLSGTDYRLATLDSSGHPVSLSIDNSRTSSPQATTAIKFANNLSADASAPILLSDIKVYDKNGGAHTWKITLTRDTSTPGQWTVSGIDDKGNTLTPASQTLKIVNGLADPANSTLSLTEGDVALSVNLDFSGIKSFTAGTASTLSASAVDGYALGSLTSVTVNDKGELELGYSNEQKVQLGAVAVADFRDPSALKQRSGGLFTDSGSAGRQLLTTEDPRAGNVVSKRLEASNVDLSAEFGDLILIQRGFQASSQIISVSNDMIQQLFGIRGQG</sequence>
<keyword evidence="8" id="KW-0282">Flagellum</keyword>
<feature type="domain" description="Flagellar basal-body/hook protein C-terminal" evidence="6">
    <location>
        <begin position="346"/>
        <end position="387"/>
    </location>
</feature>
<keyword evidence="3 4" id="KW-0975">Bacterial flagellum</keyword>
<comment type="subcellular location">
    <subcellularLocation>
        <location evidence="1 4">Bacterial flagellum basal body</location>
    </subcellularLocation>
</comment>
<evidence type="ECO:0000256" key="4">
    <source>
        <dbReference type="RuleBase" id="RU362116"/>
    </source>
</evidence>
<comment type="caution">
    <text evidence="8">The sequence shown here is derived from an EMBL/GenBank/DDBJ whole genome shotgun (WGS) entry which is preliminary data.</text>
</comment>
<gene>
    <name evidence="8" type="ORF">ABC974_12935</name>
</gene>
<dbReference type="RefSeq" id="WP_343888283.1">
    <property type="nucleotide sequence ID" value="NZ_BAAAEH010000008.1"/>
</dbReference>
<dbReference type="InterPro" id="IPR037925">
    <property type="entry name" value="FlgE/F/G-like"/>
</dbReference>
<accession>A0ABU9Y403</accession>
<dbReference type="InterPro" id="IPR037058">
    <property type="entry name" value="Falgellar_hook_FlgE_sf"/>
</dbReference>
<protein>
    <submittedName>
        <fullName evidence="8">Flagellar hook-basal body complex protein</fullName>
    </submittedName>
</protein>
<evidence type="ECO:0000259" key="7">
    <source>
        <dbReference type="Pfam" id="PF22692"/>
    </source>
</evidence>
<dbReference type="InterPro" id="IPR053967">
    <property type="entry name" value="LlgE_F_G-like_D1"/>
</dbReference>
<dbReference type="SUPFAM" id="SSF117143">
    <property type="entry name" value="Flagellar hook protein flgE"/>
    <property type="match status" value="1"/>
</dbReference>
<keyword evidence="8" id="KW-0969">Cilium</keyword>
<evidence type="ECO:0000256" key="1">
    <source>
        <dbReference type="ARBA" id="ARBA00004117"/>
    </source>
</evidence>
<evidence type="ECO:0000256" key="3">
    <source>
        <dbReference type="ARBA" id="ARBA00023143"/>
    </source>
</evidence>
<evidence type="ECO:0000256" key="2">
    <source>
        <dbReference type="ARBA" id="ARBA00009677"/>
    </source>
</evidence>